<gene>
    <name evidence="2" type="ORF">ABB07_00400</name>
</gene>
<dbReference type="EMBL" id="CP011497">
    <property type="protein sequence ID" value="AKJ08563.1"/>
    <property type="molecule type" value="Genomic_DNA"/>
</dbReference>
<dbReference type="Proteomes" id="UP000035366">
    <property type="component" value="Chromosome"/>
</dbReference>
<name>A0ABM5TCH2_9ACTN</name>
<proteinExistence type="predicted"/>
<evidence type="ECO:0000313" key="3">
    <source>
        <dbReference type="Proteomes" id="UP000035366"/>
    </source>
</evidence>
<evidence type="ECO:0000313" key="2">
    <source>
        <dbReference type="EMBL" id="AKJ08563.1"/>
    </source>
</evidence>
<keyword evidence="3" id="KW-1185">Reference proteome</keyword>
<sequence length="115" mass="12215">MNNDSAEKIPERLVDTVEAGPGGAVTDEVGVITSELTVATTRNAAGRAHIVLQYAGAEKRYTLTGSPAPLPSNGLHALHQDVLERVRHGGGTEAPNQRRTPLSRPKCSVSPRVLR</sequence>
<accession>A0ABM5TCH2</accession>
<reference evidence="2 3" key="1">
    <citation type="journal article" date="2015" name="ISME J.">
        <title>Draft Genome Sequence of Streptomyces incarnatus NRRL8089, which Produces the Nucleoside Antibiotic Sinefungin.</title>
        <authorList>
            <person name="Oshima K."/>
            <person name="Hattori M."/>
            <person name="Shimizu H."/>
            <person name="Fukuda K."/>
            <person name="Nemoto M."/>
            <person name="Inagaki K."/>
            <person name="Tamura T."/>
        </authorList>
    </citation>
    <scope>NUCLEOTIDE SEQUENCE [LARGE SCALE GENOMIC DNA]</scope>
    <source>
        <strain evidence="2 3">NRRL 8089</strain>
    </source>
</reference>
<protein>
    <submittedName>
        <fullName evidence="2">Uncharacterized protein</fullName>
    </submittedName>
</protein>
<evidence type="ECO:0000256" key="1">
    <source>
        <dbReference type="SAM" id="MobiDB-lite"/>
    </source>
</evidence>
<feature type="region of interest" description="Disordered" evidence="1">
    <location>
        <begin position="87"/>
        <end position="115"/>
    </location>
</feature>
<organism evidence="2 3">
    <name type="scientific">Streptomyces incarnatus</name>
    <dbReference type="NCBI Taxonomy" id="665007"/>
    <lineage>
        <taxon>Bacteria</taxon>
        <taxon>Bacillati</taxon>
        <taxon>Actinomycetota</taxon>
        <taxon>Actinomycetes</taxon>
        <taxon>Kitasatosporales</taxon>
        <taxon>Streptomycetaceae</taxon>
        <taxon>Streptomyces</taxon>
    </lineage>
</organism>